<keyword evidence="1" id="KW-0812">Transmembrane</keyword>
<dbReference type="AlphaFoldDB" id="A0AAF0FNZ6"/>
<proteinExistence type="predicted"/>
<gene>
    <name evidence="2" type="ORF">L1994_05135</name>
</gene>
<dbReference type="Proteomes" id="UP001218895">
    <property type="component" value="Chromosome"/>
</dbReference>
<evidence type="ECO:0000256" key="1">
    <source>
        <dbReference type="SAM" id="Phobius"/>
    </source>
</evidence>
<dbReference type="GeneID" id="79949759"/>
<keyword evidence="1" id="KW-0472">Membrane</keyword>
<organism evidence="2 3">
    <name type="scientific">Methanomicrobium antiquum</name>
    <dbReference type="NCBI Taxonomy" id="487686"/>
    <lineage>
        <taxon>Archaea</taxon>
        <taxon>Methanobacteriati</taxon>
        <taxon>Methanobacteriota</taxon>
        <taxon>Stenosarchaea group</taxon>
        <taxon>Methanomicrobia</taxon>
        <taxon>Methanomicrobiales</taxon>
        <taxon>Methanomicrobiaceae</taxon>
        <taxon>Methanomicrobium</taxon>
    </lineage>
</organism>
<dbReference type="RefSeq" id="WP_278100613.1">
    <property type="nucleotide sequence ID" value="NZ_CP091092.1"/>
</dbReference>
<keyword evidence="3" id="KW-1185">Reference proteome</keyword>
<dbReference type="EMBL" id="CP091092">
    <property type="protein sequence ID" value="WFN37773.1"/>
    <property type="molecule type" value="Genomic_DNA"/>
</dbReference>
<protein>
    <submittedName>
        <fullName evidence="2">Uncharacterized protein</fullName>
    </submittedName>
</protein>
<name>A0AAF0FNZ6_9EURY</name>
<dbReference type="KEGG" id="manq:L1994_05135"/>
<feature type="transmembrane region" description="Helical" evidence="1">
    <location>
        <begin position="39"/>
        <end position="57"/>
    </location>
</feature>
<evidence type="ECO:0000313" key="2">
    <source>
        <dbReference type="EMBL" id="WFN37773.1"/>
    </source>
</evidence>
<reference evidence="2" key="1">
    <citation type="submission" date="2022-01" db="EMBL/GenBank/DDBJ databases">
        <title>Complete genome of Methanomicrobium antiquum DSM 21220.</title>
        <authorList>
            <person name="Chen S.-C."/>
            <person name="You Y.-T."/>
            <person name="Zhou Y.-Z."/>
            <person name="Lai M.-C."/>
        </authorList>
    </citation>
    <scope>NUCLEOTIDE SEQUENCE</scope>
    <source>
        <strain evidence="2">DSM 21220</strain>
    </source>
</reference>
<evidence type="ECO:0000313" key="3">
    <source>
        <dbReference type="Proteomes" id="UP001218895"/>
    </source>
</evidence>
<sequence>MIKINWEMKLAVLLICFTIFIYSVKYLLLQNAGDTVNYIFNSLGFLPINVLLVTIVLNKMLAHRAKREKLEKLNMVIGAFFTEVGSHLITCITKGDPDYKKISDKLIVKPDFGDEDFKTLKNVIIEHKGSLEIDEIDIFSLNEFLVSKREFMLRLLENPILLEHESFTESLRAVFHLAEELKCRGDFSCLPKTDFAHLSIDVKRVYKSLILEWVDYMNYLSKNYPYLFSLEMRMNPFDKDASPIVIQ</sequence>
<keyword evidence="1" id="KW-1133">Transmembrane helix</keyword>
<accession>A0AAF0FNZ6</accession>